<evidence type="ECO:0000313" key="1">
    <source>
        <dbReference type="EnsemblPlants" id="OPUNC12G06360.1"/>
    </source>
</evidence>
<dbReference type="Gramene" id="OPUNC12G06360.1">
    <property type="protein sequence ID" value="OPUNC12G06360.1"/>
    <property type="gene ID" value="OPUNC12G06360"/>
</dbReference>
<dbReference type="Proteomes" id="UP000026962">
    <property type="component" value="Chromosome 12"/>
</dbReference>
<accession>A0A0E0MKW2</accession>
<dbReference type="AlphaFoldDB" id="A0A0E0MKW2"/>
<name>A0A0E0MKW2_ORYPU</name>
<keyword evidence="2" id="KW-1185">Reference proteome</keyword>
<dbReference type="EnsemblPlants" id="OPUNC12G06360.1">
    <property type="protein sequence ID" value="OPUNC12G06360.1"/>
    <property type="gene ID" value="OPUNC12G06360"/>
</dbReference>
<dbReference type="HOGENOM" id="CLU_1392200_0_0_1"/>
<sequence>MTSRVTLNDSNLSTSSPFKAALRCSTCPDCTRHNATPSPGEPPQNLQGPCPLLALIRARSAATAQLRQHQQQQTPVTERDEAHMSVTTNMIDPPVSGTTIPLMGFNRQQRQEKRGERNLNKIRLPLPVRSIIPDPEVPVPWRDGGALDAFIARRWKLKNSIYTGVEPRKKGTGEGENAPRWHQIGAINVGSEIFGL</sequence>
<protein>
    <submittedName>
        <fullName evidence="1">Uncharacterized protein</fullName>
    </submittedName>
</protein>
<organism evidence="1">
    <name type="scientific">Oryza punctata</name>
    <name type="common">Red rice</name>
    <dbReference type="NCBI Taxonomy" id="4537"/>
    <lineage>
        <taxon>Eukaryota</taxon>
        <taxon>Viridiplantae</taxon>
        <taxon>Streptophyta</taxon>
        <taxon>Embryophyta</taxon>
        <taxon>Tracheophyta</taxon>
        <taxon>Spermatophyta</taxon>
        <taxon>Magnoliopsida</taxon>
        <taxon>Liliopsida</taxon>
        <taxon>Poales</taxon>
        <taxon>Poaceae</taxon>
        <taxon>BOP clade</taxon>
        <taxon>Oryzoideae</taxon>
        <taxon>Oryzeae</taxon>
        <taxon>Oryzinae</taxon>
        <taxon>Oryza</taxon>
    </lineage>
</organism>
<proteinExistence type="predicted"/>
<evidence type="ECO:0000313" key="2">
    <source>
        <dbReference type="Proteomes" id="UP000026962"/>
    </source>
</evidence>
<reference evidence="1" key="1">
    <citation type="submission" date="2015-04" db="UniProtKB">
        <authorList>
            <consortium name="EnsemblPlants"/>
        </authorList>
    </citation>
    <scope>IDENTIFICATION</scope>
</reference>
<reference evidence="1" key="2">
    <citation type="submission" date="2018-05" db="EMBL/GenBank/DDBJ databases">
        <title>OpunRS2 (Oryza punctata Reference Sequence Version 2).</title>
        <authorList>
            <person name="Zhang J."/>
            <person name="Kudrna D."/>
            <person name="Lee S."/>
            <person name="Talag J."/>
            <person name="Welchert J."/>
            <person name="Wing R.A."/>
        </authorList>
    </citation>
    <scope>NUCLEOTIDE SEQUENCE [LARGE SCALE GENOMIC DNA]</scope>
</reference>